<dbReference type="Proteomes" id="UP001415857">
    <property type="component" value="Unassembled WGS sequence"/>
</dbReference>
<sequence>MEWGGGKSKGKGGVKVGGKRRRERRGRRVNPSKYQIGWWNIDCGSEAPHIGSNLIAWETDKSHTLGFNFTQAGKNKRLPQRQPLEEMNSLRFFPNRTAQNCYVLPVYQQTLRYLIRSGSTTKWSTVNTSLIGGPIYHETIYVTHGSSYIRVCLVQTRDGEVSTLPDFTSEPDNDPPYSVLHDSIQSLNASDPIILTVNLSQETPQTAYFVFYITKSTIQNNRDDIRTVEIYIDGHKTKTVTTKFSKCNVVTIYPINVLGPTINVTLAPTSNSTLPPLISAMEIFSRGDLDPAHETGSSCGTHEHLFSMYIMWIMLFVWLL</sequence>
<dbReference type="Pfam" id="PF12819">
    <property type="entry name" value="Malectin_like"/>
    <property type="match status" value="2"/>
</dbReference>
<feature type="domain" description="Malectin-like" evidence="3">
    <location>
        <begin position="168"/>
        <end position="285"/>
    </location>
</feature>
<dbReference type="InterPro" id="IPR024788">
    <property type="entry name" value="Malectin-like_Carb-bd_dom"/>
</dbReference>
<comment type="caution">
    <text evidence="4">The sequence shown here is derived from an EMBL/GenBank/DDBJ whole genome shotgun (WGS) entry which is preliminary data.</text>
</comment>
<feature type="domain" description="Malectin-like" evidence="3">
    <location>
        <begin position="41"/>
        <end position="117"/>
    </location>
</feature>
<evidence type="ECO:0000256" key="2">
    <source>
        <dbReference type="SAM" id="MobiDB-lite"/>
    </source>
</evidence>
<protein>
    <recommendedName>
        <fullName evidence="3">Malectin-like domain-containing protein</fullName>
    </recommendedName>
</protein>
<dbReference type="PANTHER" id="PTHR45631">
    <property type="entry name" value="OS07G0107800 PROTEIN-RELATED"/>
    <property type="match status" value="1"/>
</dbReference>
<evidence type="ECO:0000313" key="5">
    <source>
        <dbReference type="Proteomes" id="UP001415857"/>
    </source>
</evidence>
<dbReference type="EMBL" id="JBBPBK010000006">
    <property type="protein sequence ID" value="KAK9282761.1"/>
    <property type="molecule type" value="Genomic_DNA"/>
</dbReference>
<gene>
    <name evidence="4" type="ORF">L1049_010982</name>
</gene>
<feature type="compositionally biased region" description="Basic residues" evidence="2">
    <location>
        <begin position="8"/>
        <end position="29"/>
    </location>
</feature>
<dbReference type="GO" id="GO:0016020">
    <property type="term" value="C:membrane"/>
    <property type="evidence" value="ECO:0007669"/>
    <property type="project" value="UniProtKB-SubCell"/>
</dbReference>
<organism evidence="4 5">
    <name type="scientific">Liquidambar formosana</name>
    <name type="common">Formosan gum</name>
    <dbReference type="NCBI Taxonomy" id="63359"/>
    <lineage>
        <taxon>Eukaryota</taxon>
        <taxon>Viridiplantae</taxon>
        <taxon>Streptophyta</taxon>
        <taxon>Embryophyta</taxon>
        <taxon>Tracheophyta</taxon>
        <taxon>Spermatophyta</taxon>
        <taxon>Magnoliopsida</taxon>
        <taxon>eudicotyledons</taxon>
        <taxon>Gunneridae</taxon>
        <taxon>Pentapetalae</taxon>
        <taxon>Saxifragales</taxon>
        <taxon>Altingiaceae</taxon>
        <taxon>Liquidambar</taxon>
    </lineage>
</organism>
<dbReference type="AlphaFoldDB" id="A0AAP0WZF0"/>
<comment type="subcellular location">
    <subcellularLocation>
        <location evidence="1">Membrane</location>
        <topology evidence="1">Single-pass membrane protein</topology>
    </subcellularLocation>
</comment>
<keyword evidence="5" id="KW-1185">Reference proteome</keyword>
<proteinExistence type="predicted"/>
<dbReference type="PANTHER" id="PTHR45631:SF44">
    <property type="entry name" value="CARBOHYDRATE-BINDING PROTEIN OF THE ER PROTEIN"/>
    <property type="match status" value="1"/>
</dbReference>
<evidence type="ECO:0000313" key="4">
    <source>
        <dbReference type="EMBL" id="KAK9282761.1"/>
    </source>
</evidence>
<evidence type="ECO:0000256" key="1">
    <source>
        <dbReference type="ARBA" id="ARBA00004167"/>
    </source>
</evidence>
<reference evidence="4 5" key="1">
    <citation type="journal article" date="2024" name="Plant J.">
        <title>Genome sequences and population genomics reveal climatic adaptation and genomic divergence between two closely related sweetgum species.</title>
        <authorList>
            <person name="Xu W.Q."/>
            <person name="Ren C.Q."/>
            <person name="Zhang X.Y."/>
            <person name="Comes H.P."/>
            <person name="Liu X.H."/>
            <person name="Li Y.G."/>
            <person name="Kettle C.J."/>
            <person name="Jalonen R."/>
            <person name="Gaisberger H."/>
            <person name="Ma Y.Z."/>
            <person name="Qiu Y.X."/>
        </authorList>
    </citation>
    <scope>NUCLEOTIDE SEQUENCE [LARGE SCALE GENOMIC DNA]</scope>
    <source>
        <strain evidence="4">Hangzhou</strain>
    </source>
</reference>
<feature type="region of interest" description="Disordered" evidence="2">
    <location>
        <begin position="1"/>
        <end position="29"/>
    </location>
</feature>
<evidence type="ECO:0000259" key="3">
    <source>
        <dbReference type="Pfam" id="PF12819"/>
    </source>
</evidence>
<accession>A0AAP0WZF0</accession>
<name>A0AAP0WZF0_LIQFO</name>